<feature type="transmembrane region" description="Helical" evidence="12">
    <location>
        <begin position="12"/>
        <end position="37"/>
    </location>
</feature>
<proteinExistence type="predicted"/>
<feature type="domain" description="HAMP" evidence="14">
    <location>
        <begin position="110"/>
        <end position="163"/>
    </location>
</feature>
<comment type="caution">
    <text evidence="15">The sequence shown here is derived from an EMBL/GenBank/DDBJ whole genome shotgun (WGS) entry which is preliminary data.</text>
</comment>
<dbReference type="InterPro" id="IPR050428">
    <property type="entry name" value="TCS_sensor_his_kinase"/>
</dbReference>
<dbReference type="InterPro" id="IPR036890">
    <property type="entry name" value="HATPase_C_sf"/>
</dbReference>
<dbReference type="OrthoDB" id="9786919at2"/>
<dbReference type="PANTHER" id="PTHR45436">
    <property type="entry name" value="SENSOR HISTIDINE KINASE YKOH"/>
    <property type="match status" value="1"/>
</dbReference>
<evidence type="ECO:0000256" key="12">
    <source>
        <dbReference type="SAM" id="Phobius"/>
    </source>
</evidence>
<dbReference type="PROSITE" id="PS50109">
    <property type="entry name" value="HIS_KIN"/>
    <property type="match status" value="1"/>
</dbReference>
<dbReference type="PRINTS" id="PR00344">
    <property type="entry name" value="BCTRLSENSOR"/>
</dbReference>
<evidence type="ECO:0000256" key="5">
    <source>
        <dbReference type="ARBA" id="ARBA00022553"/>
    </source>
</evidence>
<keyword evidence="16" id="KW-1185">Reference proteome</keyword>
<dbReference type="Pfam" id="PF02518">
    <property type="entry name" value="HATPase_c"/>
    <property type="match status" value="1"/>
</dbReference>
<evidence type="ECO:0000256" key="7">
    <source>
        <dbReference type="ARBA" id="ARBA00022692"/>
    </source>
</evidence>
<keyword evidence="7 12" id="KW-0812">Transmembrane</keyword>
<organism evidence="15 16">
    <name type="scientific">Solihabitans fulvus</name>
    <dbReference type="NCBI Taxonomy" id="1892852"/>
    <lineage>
        <taxon>Bacteria</taxon>
        <taxon>Bacillati</taxon>
        <taxon>Actinomycetota</taxon>
        <taxon>Actinomycetes</taxon>
        <taxon>Pseudonocardiales</taxon>
        <taxon>Pseudonocardiaceae</taxon>
        <taxon>Solihabitans</taxon>
    </lineage>
</organism>
<protein>
    <recommendedName>
        <fullName evidence="4">histidine kinase</fullName>
        <ecNumber evidence="4">2.7.13.3</ecNumber>
    </recommendedName>
</protein>
<evidence type="ECO:0000256" key="8">
    <source>
        <dbReference type="ARBA" id="ARBA00022777"/>
    </source>
</evidence>
<keyword evidence="11 12" id="KW-0472">Membrane</keyword>
<dbReference type="InterPro" id="IPR036097">
    <property type="entry name" value="HisK_dim/P_sf"/>
</dbReference>
<evidence type="ECO:0000313" key="16">
    <source>
        <dbReference type="Proteomes" id="UP000323454"/>
    </source>
</evidence>
<reference evidence="15 16" key="1">
    <citation type="submission" date="2019-09" db="EMBL/GenBank/DDBJ databases">
        <title>Goodfellowia gen. nov., a new genus of the Pseudonocardineae related to Actinoalloteichus, containing Goodfellowia coeruleoviolacea gen. nov., comb. nov. gen. nov., comb. nov.</title>
        <authorList>
            <person name="Labeda D."/>
        </authorList>
    </citation>
    <scope>NUCLEOTIDE SEQUENCE [LARGE SCALE GENOMIC DNA]</scope>
    <source>
        <strain evidence="15 16">AN110305</strain>
    </source>
</reference>
<dbReference type="GO" id="GO:0005886">
    <property type="term" value="C:plasma membrane"/>
    <property type="evidence" value="ECO:0007669"/>
    <property type="project" value="UniProtKB-SubCell"/>
</dbReference>
<dbReference type="Proteomes" id="UP000323454">
    <property type="component" value="Unassembled WGS sequence"/>
</dbReference>
<evidence type="ECO:0000259" key="14">
    <source>
        <dbReference type="PROSITE" id="PS50885"/>
    </source>
</evidence>
<keyword evidence="5" id="KW-0597">Phosphoprotein</keyword>
<dbReference type="SMART" id="SM00304">
    <property type="entry name" value="HAMP"/>
    <property type="match status" value="1"/>
</dbReference>
<dbReference type="InterPro" id="IPR004358">
    <property type="entry name" value="Sig_transdc_His_kin-like_C"/>
</dbReference>
<dbReference type="AlphaFoldDB" id="A0A5B2XWD5"/>
<dbReference type="InterPro" id="IPR003594">
    <property type="entry name" value="HATPase_dom"/>
</dbReference>
<keyword evidence="8" id="KW-0418">Kinase</keyword>
<dbReference type="SUPFAM" id="SSF55874">
    <property type="entry name" value="ATPase domain of HSP90 chaperone/DNA topoisomerase II/histidine kinase"/>
    <property type="match status" value="1"/>
</dbReference>
<evidence type="ECO:0000256" key="4">
    <source>
        <dbReference type="ARBA" id="ARBA00012438"/>
    </source>
</evidence>
<dbReference type="Pfam" id="PF00672">
    <property type="entry name" value="HAMP"/>
    <property type="match status" value="1"/>
</dbReference>
<feature type="transmembrane region" description="Helical" evidence="12">
    <location>
        <begin position="87"/>
        <end position="108"/>
    </location>
</feature>
<comment type="subcellular location">
    <subcellularLocation>
        <location evidence="3">Cell membrane</location>
    </subcellularLocation>
    <subcellularLocation>
        <location evidence="2">Membrane</location>
        <topology evidence="2">Multi-pass membrane protein</topology>
    </subcellularLocation>
</comment>
<dbReference type="Gene3D" id="1.10.287.130">
    <property type="match status" value="1"/>
</dbReference>
<evidence type="ECO:0000256" key="2">
    <source>
        <dbReference type="ARBA" id="ARBA00004141"/>
    </source>
</evidence>
<evidence type="ECO:0000256" key="1">
    <source>
        <dbReference type="ARBA" id="ARBA00000085"/>
    </source>
</evidence>
<dbReference type="Gene3D" id="3.30.565.10">
    <property type="entry name" value="Histidine kinase-like ATPase, C-terminal domain"/>
    <property type="match status" value="1"/>
</dbReference>
<dbReference type="CDD" id="cd00082">
    <property type="entry name" value="HisKA"/>
    <property type="match status" value="1"/>
</dbReference>
<sequence length="388" mass="41429">MPAVRRRGTVRLRLTAVHTGLFVATSAILVLTVNLLLQTMLHQRVAGMKIAEAAPPTFAGPPSGSPMTGAVMGDVADLPDAVLRYQWTVSGVTIAALTLVSIAAGWWLSGRLLRPLHRITATARRLSVSTLHERIALAGPRDELTELADTFDTMLGRLQSAVDSQRRFVANASHELRTPLAIQRAAIQIGLDDPTPQRLDEIRRELLLANHRAERLIEGLLVLAQSEHGLETSEPVALDAVVRQAVGETPGEGIAVTLATEPVQVAGDPVLLHRLVANLVHNAVRHNRSGGTVEVRLASTGDLTVRNTGPEVPADRVDELFEPFRRLRAARTGPSDGAGLGLSIVAAIARAHDAAVTARPNPGGGLELTVRFRARQATSGAESRPVMI</sequence>
<comment type="catalytic activity">
    <reaction evidence="1">
        <text>ATP + protein L-histidine = ADP + protein N-phospho-L-histidine.</text>
        <dbReference type="EC" id="2.7.13.3"/>
    </reaction>
</comment>
<evidence type="ECO:0000256" key="10">
    <source>
        <dbReference type="ARBA" id="ARBA00023012"/>
    </source>
</evidence>
<gene>
    <name evidence="15" type="ORF">F0L68_01110</name>
</gene>
<keyword evidence="6" id="KW-0808">Transferase</keyword>
<keyword evidence="9 12" id="KW-1133">Transmembrane helix</keyword>
<dbReference type="PANTHER" id="PTHR45436:SF15">
    <property type="entry name" value="SENSOR HISTIDINE KINASE CUSS"/>
    <property type="match status" value="1"/>
</dbReference>
<evidence type="ECO:0000256" key="3">
    <source>
        <dbReference type="ARBA" id="ARBA00004236"/>
    </source>
</evidence>
<evidence type="ECO:0000313" key="15">
    <source>
        <dbReference type="EMBL" id="KAA2267212.1"/>
    </source>
</evidence>
<dbReference type="SUPFAM" id="SSF158472">
    <property type="entry name" value="HAMP domain-like"/>
    <property type="match status" value="1"/>
</dbReference>
<evidence type="ECO:0000259" key="13">
    <source>
        <dbReference type="PROSITE" id="PS50109"/>
    </source>
</evidence>
<dbReference type="InterPro" id="IPR003661">
    <property type="entry name" value="HisK_dim/P_dom"/>
</dbReference>
<dbReference type="EMBL" id="VUOB01000001">
    <property type="protein sequence ID" value="KAA2267212.1"/>
    <property type="molecule type" value="Genomic_DNA"/>
</dbReference>
<reference evidence="15 16" key="2">
    <citation type="submission" date="2019-09" db="EMBL/GenBank/DDBJ databases">
        <authorList>
            <person name="Jin C."/>
        </authorList>
    </citation>
    <scope>NUCLEOTIDE SEQUENCE [LARGE SCALE GENOMIC DNA]</scope>
    <source>
        <strain evidence="15 16">AN110305</strain>
    </source>
</reference>
<dbReference type="PROSITE" id="PS50885">
    <property type="entry name" value="HAMP"/>
    <property type="match status" value="1"/>
</dbReference>
<dbReference type="SMART" id="SM00387">
    <property type="entry name" value="HATPase_c"/>
    <property type="match status" value="1"/>
</dbReference>
<evidence type="ECO:0000256" key="11">
    <source>
        <dbReference type="ARBA" id="ARBA00023136"/>
    </source>
</evidence>
<feature type="domain" description="Histidine kinase" evidence="13">
    <location>
        <begin position="171"/>
        <end position="376"/>
    </location>
</feature>
<name>A0A5B2XWD5_9PSEU</name>
<evidence type="ECO:0000256" key="6">
    <source>
        <dbReference type="ARBA" id="ARBA00022679"/>
    </source>
</evidence>
<dbReference type="InterPro" id="IPR005467">
    <property type="entry name" value="His_kinase_dom"/>
</dbReference>
<evidence type="ECO:0000256" key="9">
    <source>
        <dbReference type="ARBA" id="ARBA00022989"/>
    </source>
</evidence>
<dbReference type="GO" id="GO:0000155">
    <property type="term" value="F:phosphorelay sensor kinase activity"/>
    <property type="evidence" value="ECO:0007669"/>
    <property type="project" value="InterPro"/>
</dbReference>
<keyword evidence="10" id="KW-0902">Two-component regulatory system</keyword>
<accession>A0A5B2XWD5</accession>
<dbReference type="SMART" id="SM00388">
    <property type="entry name" value="HisKA"/>
    <property type="match status" value="1"/>
</dbReference>
<dbReference type="InterPro" id="IPR003660">
    <property type="entry name" value="HAMP_dom"/>
</dbReference>
<dbReference type="SUPFAM" id="SSF47384">
    <property type="entry name" value="Homodimeric domain of signal transducing histidine kinase"/>
    <property type="match status" value="1"/>
</dbReference>
<dbReference type="Pfam" id="PF00512">
    <property type="entry name" value="HisKA"/>
    <property type="match status" value="1"/>
</dbReference>
<dbReference type="Gene3D" id="6.10.340.10">
    <property type="match status" value="1"/>
</dbReference>
<dbReference type="EC" id="2.7.13.3" evidence="4"/>
<dbReference type="CDD" id="cd06225">
    <property type="entry name" value="HAMP"/>
    <property type="match status" value="1"/>
</dbReference>